<feature type="non-terminal residue" evidence="1">
    <location>
        <position position="150"/>
    </location>
</feature>
<gene>
    <name evidence="1" type="ORF">HID58_018509</name>
</gene>
<feature type="non-terminal residue" evidence="1">
    <location>
        <position position="1"/>
    </location>
</feature>
<dbReference type="Proteomes" id="UP000824890">
    <property type="component" value="Unassembled WGS sequence"/>
</dbReference>
<dbReference type="EMBL" id="JAGKQM010000005">
    <property type="protein sequence ID" value="KAH0926253.1"/>
    <property type="molecule type" value="Genomic_DNA"/>
</dbReference>
<proteinExistence type="predicted"/>
<name>A0ABQ8DAL5_BRANA</name>
<evidence type="ECO:0000313" key="1">
    <source>
        <dbReference type="EMBL" id="KAH0926253.1"/>
    </source>
</evidence>
<sequence length="150" mass="17527">NNSYTLRGCVHVILIWIYESIPGLKEKYGNNIEGGDVPLLSWPLMCTRKEKPLEDIYPKWVEVEPYTDFDNMIVDILNDQLNDNATYKVQEEKNSCQHIECFQYNGCEPLHQMKERERNCSINRTHHDYKLLWGLALNVCLSFAIPSSKC</sequence>
<organism evidence="1 2">
    <name type="scientific">Brassica napus</name>
    <name type="common">Rape</name>
    <dbReference type="NCBI Taxonomy" id="3708"/>
    <lineage>
        <taxon>Eukaryota</taxon>
        <taxon>Viridiplantae</taxon>
        <taxon>Streptophyta</taxon>
        <taxon>Embryophyta</taxon>
        <taxon>Tracheophyta</taxon>
        <taxon>Spermatophyta</taxon>
        <taxon>Magnoliopsida</taxon>
        <taxon>eudicotyledons</taxon>
        <taxon>Gunneridae</taxon>
        <taxon>Pentapetalae</taxon>
        <taxon>rosids</taxon>
        <taxon>malvids</taxon>
        <taxon>Brassicales</taxon>
        <taxon>Brassicaceae</taxon>
        <taxon>Brassiceae</taxon>
        <taxon>Brassica</taxon>
    </lineage>
</organism>
<accession>A0ABQ8DAL5</accession>
<keyword evidence="2" id="KW-1185">Reference proteome</keyword>
<protein>
    <submittedName>
        <fullName evidence="1">Uncharacterized protein</fullName>
    </submittedName>
</protein>
<reference evidence="1 2" key="1">
    <citation type="submission" date="2021-05" db="EMBL/GenBank/DDBJ databases">
        <title>Genome Assembly of Synthetic Allotetraploid Brassica napus Reveals Homoeologous Exchanges between Subgenomes.</title>
        <authorList>
            <person name="Davis J.T."/>
        </authorList>
    </citation>
    <scope>NUCLEOTIDE SEQUENCE [LARGE SCALE GENOMIC DNA]</scope>
    <source>
        <strain evidence="2">cv. Da-Ae</strain>
        <tissue evidence="1">Seedling</tissue>
    </source>
</reference>
<comment type="caution">
    <text evidence="1">The sequence shown here is derived from an EMBL/GenBank/DDBJ whole genome shotgun (WGS) entry which is preliminary data.</text>
</comment>
<evidence type="ECO:0000313" key="2">
    <source>
        <dbReference type="Proteomes" id="UP000824890"/>
    </source>
</evidence>